<reference evidence="2" key="1">
    <citation type="journal article" date="2023" name="Science">
        <title>Genome structures resolve the early diversification of teleost fishes.</title>
        <authorList>
            <person name="Parey E."/>
            <person name="Louis A."/>
            <person name="Montfort J."/>
            <person name="Bouchez O."/>
            <person name="Roques C."/>
            <person name="Iampietro C."/>
            <person name="Lluch J."/>
            <person name="Castinel A."/>
            <person name="Donnadieu C."/>
            <person name="Desvignes T."/>
            <person name="Floi Bucao C."/>
            <person name="Jouanno E."/>
            <person name="Wen M."/>
            <person name="Mejri S."/>
            <person name="Dirks R."/>
            <person name="Jansen H."/>
            <person name="Henkel C."/>
            <person name="Chen W.J."/>
            <person name="Zahm M."/>
            <person name="Cabau C."/>
            <person name="Klopp C."/>
            <person name="Thompson A.W."/>
            <person name="Robinson-Rechavi M."/>
            <person name="Braasch I."/>
            <person name="Lecointre G."/>
            <person name="Bobe J."/>
            <person name="Postlethwait J.H."/>
            <person name="Berthelot C."/>
            <person name="Roest Crollius H."/>
            <person name="Guiguen Y."/>
        </authorList>
    </citation>
    <scope>NUCLEOTIDE SEQUENCE</scope>
    <source>
        <strain evidence="2">NC1722</strain>
    </source>
</reference>
<evidence type="ECO:0000313" key="3">
    <source>
        <dbReference type="Proteomes" id="UP001221898"/>
    </source>
</evidence>
<gene>
    <name evidence="2" type="ORF">AAFF_G00183580</name>
</gene>
<feature type="region of interest" description="Disordered" evidence="1">
    <location>
        <begin position="71"/>
        <end position="90"/>
    </location>
</feature>
<name>A0AAD7RKA0_9TELE</name>
<dbReference type="Proteomes" id="UP001221898">
    <property type="component" value="Unassembled WGS sequence"/>
</dbReference>
<organism evidence="2 3">
    <name type="scientific">Aldrovandia affinis</name>
    <dbReference type="NCBI Taxonomy" id="143900"/>
    <lineage>
        <taxon>Eukaryota</taxon>
        <taxon>Metazoa</taxon>
        <taxon>Chordata</taxon>
        <taxon>Craniata</taxon>
        <taxon>Vertebrata</taxon>
        <taxon>Euteleostomi</taxon>
        <taxon>Actinopterygii</taxon>
        <taxon>Neopterygii</taxon>
        <taxon>Teleostei</taxon>
        <taxon>Notacanthiformes</taxon>
        <taxon>Halosauridae</taxon>
        <taxon>Aldrovandia</taxon>
    </lineage>
</organism>
<protein>
    <submittedName>
        <fullName evidence="2">Uncharacterized protein</fullName>
    </submittedName>
</protein>
<dbReference type="AlphaFoldDB" id="A0AAD7RKA0"/>
<evidence type="ECO:0000313" key="2">
    <source>
        <dbReference type="EMBL" id="KAJ8385645.1"/>
    </source>
</evidence>
<proteinExistence type="predicted"/>
<feature type="compositionally biased region" description="Basic and acidic residues" evidence="1">
    <location>
        <begin position="81"/>
        <end position="90"/>
    </location>
</feature>
<sequence>MALLLAEWKLYQCWDGGLSVGLETLVSPGLWGSSSVEPGGEIRWSPGTAGEPGLSWAPEWLGDMFHSGPRLIVGGGGSDSTRGDRTRPDHSVALATRTIRLQSRPADRGPRHSIALATAAPNHRVTLATTMPDHSVALATTPPGYSCPANRGPHGNAAPNHRVTLATHSPPAHSVTLPPLAAVGTGRNNSAYHRFTRDAVILLNRHLLAMAINRTGPVGFVRSEVPQLPPPAINANDIRTTPEHSQHAPSPDWWTGGYLVPLCVAGDLRRITGLPFVDLVNGLLRGLMEEEMVPARHGVSEGMLLSPWR</sequence>
<evidence type="ECO:0000256" key="1">
    <source>
        <dbReference type="SAM" id="MobiDB-lite"/>
    </source>
</evidence>
<accession>A0AAD7RKA0</accession>
<comment type="caution">
    <text evidence="2">The sequence shown here is derived from an EMBL/GenBank/DDBJ whole genome shotgun (WGS) entry which is preliminary data.</text>
</comment>
<dbReference type="EMBL" id="JAINUG010000244">
    <property type="protein sequence ID" value="KAJ8385645.1"/>
    <property type="molecule type" value="Genomic_DNA"/>
</dbReference>
<keyword evidence="3" id="KW-1185">Reference proteome</keyword>